<dbReference type="AlphaFoldDB" id="A0AAP2DX81"/>
<dbReference type="Proteomes" id="UP001319080">
    <property type="component" value="Unassembled WGS sequence"/>
</dbReference>
<evidence type="ECO:0000259" key="2">
    <source>
        <dbReference type="PROSITE" id="PS50110"/>
    </source>
</evidence>
<dbReference type="InterPro" id="IPR007492">
    <property type="entry name" value="LytTR_DNA-bd_dom"/>
</dbReference>
<feature type="modified residue" description="4-aspartylphosphate" evidence="1">
    <location>
        <position position="57"/>
    </location>
</feature>
<dbReference type="InterPro" id="IPR046947">
    <property type="entry name" value="LytR-like"/>
</dbReference>
<accession>A0AAP2DX81</accession>
<dbReference type="EMBL" id="JAHESE010000002">
    <property type="protein sequence ID" value="MBT1707389.1"/>
    <property type="molecule type" value="Genomic_DNA"/>
</dbReference>
<dbReference type="PANTHER" id="PTHR37299">
    <property type="entry name" value="TRANSCRIPTIONAL REGULATOR-RELATED"/>
    <property type="match status" value="1"/>
</dbReference>
<gene>
    <name evidence="3" type="ORF">KK062_04105</name>
</gene>
<dbReference type="InterPro" id="IPR011006">
    <property type="entry name" value="CheY-like_superfamily"/>
</dbReference>
<comment type="caution">
    <text evidence="3">The sequence shown here is derived from an EMBL/GenBank/DDBJ whole genome shotgun (WGS) entry which is preliminary data.</text>
</comment>
<dbReference type="GO" id="GO:0003677">
    <property type="term" value="F:DNA binding"/>
    <property type="evidence" value="ECO:0007669"/>
    <property type="project" value="UniProtKB-KW"/>
</dbReference>
<dbReference type="Gene3D" id="2.40.50.1020">
    <property type="entry name" value="LytTr DNA-binding domain"/>
    <property type="match status" value="1"/>
</dbReference>
<dbReference type="PROSITE" id="PS50110">
    <property type="entry name" value="RESPONSE_REGULATORY"/>
    <property type="match status" value="1"/>
</dbReference>
<dbReference type="Pfam" id="PF00072">
    <property type="entry name" value="Response_reg"/>
    <property type="match status" value="1"/>
</dbReference>
<dbReference type="InterPro" id="IPR001789">
    <property type="entry name" value="Sig_transdc_resp-reg_receiver"/>
</dbReference>
<name>A0AAP2DX81_9BACT</name>
<dbReference type="Gene3D" id="3.40.50.2300">
    <property type="match status" value="1"/>
</dbReference>
<dbReference type="SUPFAM" id="SSF52172">
    <property type="entry name" value="CheY-like"/>
    <property type="match status" value="1"/>
</dbReference>
<dbReference type="SMART" id="SM00850">
    <property type="entry name" value="LytTR"/>
    <property type="match status" value="1"/>
</dbReference>
<dbReference type="Pfam" id="PF04397">
    <property type="entry name" value="LytTR"/>
    <property type="match status" value="1"/>
</dbReference>
<dbReference type="SMART" id="SM00448">
    <property type="entry name" value="REC"/>
    <property type="match status" value="1"/>
</dbReference>
<reference evidence="3 4" key="1">
    <citation type="submission" date="2021-05" db="EMBL/GenBank/DDBJ databases">
        <title>A Polyphasic approach of four new species of the genus Ohtaekwangia: Ohtaekwangia histidinii sp. nov., Ohtaekwangia cretensis sp. nov., Ohtaekwangia indiensis sp. nov., Ohtaekwangia reichenbachii sp. nov. from diverse environment.</title>
        <authorList>
            <person name="Octaviana S."/>
        </authorList>
    </citation>
    <scope>NUCLEOTIDE SEQUENCE [LARGE SCALE GENOMIC DNA]</scope>
    <source>
        <strain evidence="3 4">PWU5</strain>
    </source>
</reference>
<dbReference type="RefSeq" id="WP_254082979.1">
    <property type="nucleotide sequence ID" value="NZ_JAHESE010000002.1"/>
</dbReference>
<keyword evidence="1" id="KW-0597">Phosphoprotein</keyword>
<dbReference type="GO" id="GO:0000156">
    <property type="term" value="F:phosphorelay response regulator activity"/>
    <property type="evidence" value="ECO:0007669"/>
    <property type="project" value="InterPro"/>
</dbReference>
<evidence type="ECO:0000256" key="1">
    <source>
        <dbReference type="PROSITE-ProRule" id="PRU00169"/>
    </source>
</evidence>
<organism evidence="3 4">
    <name type="scientific">Dawidia cretensis</name>
    <dbReference type="NCBI Taxonomy" id="2782350"/>
    <lineage>
        <taxon>Bacteria</taxon>
        <taxon>Pseudomonadati</taxon>
        <taxon>Bacteroidota</taxon>
        <taxon>Cytophagia</taxon>
        <taxon>Cytophagales</taxon>
        <taxon>Chryseotaleaceae</taxon>
        <taxon>Dawidia</taxon>
    </lineage>
</organism>
<keyword evidence="3" id="KW-0238">DNA-binding</keyword>
<sequence length="259" mass="30205">MSINAIIVDDEQHAIDSFIKIAGMAHPDLQVIAAYTRPEAMLKHLHEGSLPDLLFLDVEMSPYSGFRLLEILQERSVTPLPFDVIFLTAYDQYAIKAFRYNALDYLLKPLLEDELRNTVNRWMQKKHKQLHPVQWGQLSHYLNRAETVPDRMAIPTLEGYEIVLFEEIVRCAADRNYTHIVMQNRQSHTVCRTLKEVESVLIDHDFLRVHHSHVIHPRFVTKILKADGGTVEMTDGTQIRITRNKEEYLEKIFFSIKKL</sequence>
<proteinExistence type="predicted"/>
<feature type="domain" description="Response regulatory" evidence="2">
    <location>
        <begin position="4"/>
        <end position="123"/>
    </location>
</feature>
<dbReference type="PANTHER" id="PTHR37299:SF1">
    <property type="entry name" value="STAGE 0 SPORULATION PROTEIN A HOMOLOG"/>
    <property type="match status" value="1"/>
</dbReference>
<protein>
    <submittedName>
        <fullName evidence="3">LytTR family DNA-binding domain-containing protein</fullName>
    </submittedName>
</protein>
<evidence type="ECO:0000313" key="3">
    <source>
        <dbReference type="EMBL" id="MBT1707389.1"/>
    </source>
</evidence>
<evidence type="ECO:0000313" key="4">
    <source>
        <dbReference type="Proteomes" id="UP001319080"/>
    </source>
</evidence>
<keyword evidence="4" id="KW-1185">Reference proteome</keyword>